<dbReference type="EMBL" id="CP002859">
    <property type="protein sequence ID" value="AEI50558.1"/>
    <property type="molecule type" value="Genomic_DNA"/>
</dbReference>
<dbReference type="InterPro" id="IPR000866">
    <property type="entry name" value="AhpC/TSA"/>
</dbReference>
<dbReference type="CDD" id="cd02966">
    <property type="entry name" value="TlpA_like_family"/>
    <property type="match status" value="1"/>
</dbReference>
<gene>
    <name evidence="2" type="ordered locus">Runsl_4214</name>
</gene>
<dbReference type="GO" id="GO:0016209">
    <property type="term" value="F:antioxidant activity"/>
    <property type="evidence" value="ECO:0007669"/>
    <property type="project" value="InterPro"/>
</dbReference>
<dbReference type="Pfam" id="PF00578">
    <property type="entry name" value="AhpC-TSA"/>
    <property type="match status" value="1"/>
</dbReference>
<dbReference type="GO" id="GO:0016491">
    <property type="term" value="F:oxidoreductase activity"/>
    <property type="evidence" value="ECO:0007669"/>
    <property type="project" value="InterPro"/>
</dbReference>
<evidence type="ECO:0000313" key="2">
    <source>
        <dbReference type="EMBL" id="AEI50558.1"/>
    </source>
</evidence>
<protein>
    <submittedName>
        <fullName evidence="2">Alkyl hydroperoxide reductase/ Thiol specific antioxidant/ Mal allergen</fullName>
    </submittedName>
</protein>
<dbReference type="KEGG" id="rsi:Runsl_4214"/>
<keyword evidence="3" id="KW-1185">Reference proteome</keyword>
<dbReference type="PROSITE" id="PS51352">
    <property type="entry name" value="THIOREDOXIN_2"/>
    <property type="match status" value="1"/>
</dbReference>
<evidence type="ECO:0000259" key="1">
    <source>
        <dbReference type="PROSITE" id="PS51352"/>
    </source>
</evidence>
<reference evidence="2 3" key="2">
    <citation type="journal article" date="2012" name="Stand. Genomic Sci.">
        <title>Complete genome sequence of the aquatic bacterium Runella slithyformis type strain (LSU 4(T)).</title>
        <authorList>
            <person name="Copeland A."/>
            <person name="Zhang X."/>
            <person name="Misra M."/>
            <person name="Lapidus A."/>
            <person name="Nolan M."/>
            <person name="Lucas S."/>
            <person name="Deshpande S."/>
            <person name="Cheng J.F."/>
            <person name="Tapia R."/>
            <person name="Goodwin L.A."/>
            <person name="Pitluck S."/>
            <person name="Liolios K."/>
            <person name="Pagani I."/>
            <person name="Ivanova N."/>
            <person name="Mikhailova N."/>
            <person name="Pati A."/>
            <person name="Chen A."/>
            <person name="Palaniappan K."/>
            <person name="Land M."/>
            <person name="Hauser L."/>
            <person name="Pan C."/>
            <person name="Jeffries C.D."/>
            <person name="Detter J.C."/>
            <person name="Brambilla E.M."/>
            <person name="Rohde M."/>
            <person name="Djao O.D."/>
            <person name="Goker M."/>
            <person name="Sikorski J."/>
            <person name="Tindall B.J."/>
            <person name="Woyke T."/>
            <person name="Bristow J."/>
            <person name="Eisen J.A."/>
            <person name="Markowitz V."/>
            <person name="Hugenholtz P."/>
            <person name="Kyrpides N.C."/>
            <person name="Klenk H.P."/>
            <person name="Mavromatis K."/>
        </authorList>
    </citation>
    <scope>NUCLEOTIDE SEQUENCE [LARGE SCALE GENOMIC DNA]</scope>
    <source>
        <strain evidence="3">ATCC 29530 / DSM 19594 / LMG 11500 / NCIMB 11436 / LSU 4</strain>
    </source>
</reference>
<accession>A0A7U3ZNU8</accession>
<name>A0A7U3ZNU8_RUNSL</name>
<dbReference type="Proteomes" id="UP000000493">
    <property type="component" value="Chromosome"/>
</dbReference>
<dbReference type="SUPFAM" id="SSF52833">
    <property type="entry name" value="Thioredoxin-like"/>
    <property type="match status" value="1"/>
</dbReference>
<proteinExistence type="predicted"/>
<dbReference type="InterPro" id="IPR013766">
    <property type="entry name" value="Thioredoxin_domain"/>
</dbReference>
<dbReference type="InterPro" id="IPR036249">
    <property type="entry name" value="Thioredoxin-like_sf"/>
</dbReference>
<feature type="domain" description="Thioredoxin" evidence="1">
    <location>
        <begin position="36"/>
        <end position="173"/>
    </location>
</feature>
<dbReference type="RefSeq" id="WP_013929855.1">
    <property type="nucleotide sequence ID" value="NC_015703.1"/>
</dbReference>
<reference evidence="3" key="1">
    <citation type="submission" date="2011-06" db="EMBL/GenBank/DDBJ databases">
        <title>The complete genome of chromosome of Runella slithyformis DSM 19594.</title>
        <authorList>
            <consortium name="US DOE Joint Genome Institute (JGI-PGF)"/>
            <person name="Lucas S."/>
            <person name="Han J."/>
            <person name="Lapidus A."/>
            <person name="Bruce D."/>
            <person name="Goodwin L."/>
            <person name="Pitluck S."/>
            <person name="Peters L."/>
            <person name="Kyrpides N."/>
            <person name="Mavromatis K."/>
            <person name="Ivanova N."/>
            <person name="Ovchinnikova G."/>
            <person name="Zhang X."/>
            <person name="Misra M."/>
            <person name="Detter J.C."/>
            <person name="Tapia R."/>
            <person name="Han C."/>
            <person name="Land M."/>
            <person name="Hauser L."/>
            <person name="Markowitz V."/>
            <person name="Cheng J.-F."/>
            <person name="Hugenholtz P."/>
            <person name="Woyke T."/>
            <person name="Wu D."/>
            <person name="Tindall B."/>
            <person name="Faehrich R."/>
            <person name="Brambilla E."/>
            <person name="Klenk H.-P."/>
            <person name="Eisen J.A."/>
        </authorList>
    </citation>
    <scope>NUCLEOTIDE SEQUENCE [LARGE SCALE GENOMIC DNA]</scope>
    <source>
        <strain evidence="3">ATCC 29530 / DSM 19594 / LMG 11500 / NCIMB 11436 / LSU 4</strain>
    </source>
</reference>
<organism evidence="2 3">
    <name type="scientific">Runella slithyformis (strain ATCC 29530 / DSM 19594 / LMG 11500 / NCIMB 11436 / LSU 4)</name>
    <dbReference type="NCBI Taxonomy" id="761193"/>
    <lineage>
        <taxon>Bacteria</taxon>
        <taxon>Pseudomonadati</taxon>
        <taxon>Bacteroidota</taxon>
        <taxon>Cytophagia</taxon>
        <taxon>Cytophagales</taxon>
        <taxon>Spirosomataceae</taxon>
        <taxon>Runella</taxon>
    </lineage>
</organism>
<evidence type="ECO:0000313" key="3">
    <source>
        <dbReference type="Proteomes" id="UP000000493"/>
    </source>
</evidence>
<dbReference type="AlphaFoldDB" id="A0A7U3ZNU8"/>
<sequence length="173" mass="19303">MKKGYLKFALLFGLAVASIYLGYSILHKMAIKKAVAARVAQLPAFQFTNLSGGVFTPQQLAQKPTWLLYFDSTCEFCQMEITDLDRHKEKLTAVQLVLISAEETAVLQKFVRQHSFAQLSNVAIVQDHNHQCPKLLGMNTTPSSLLYDASGRLVERFGGVVKVEKIISLLNEN</sequence>
<dbReference type="Gene3D" id="3.40.30.10">
    <property type="entry name" value="Glutaredoxin"/>
    <property type="match status" value="1"/>
</dbReference>